<sequence length="99" mass="10856">MGGAHERHHTPDEPCQGEGQGDGLPRQRQHRRQVGEQQHPGHPEQRIPEGAVLLQFRVSAGGIGLAHRPTLLGFRPAPAPPARRWPDRRSRPGPPRTGG</sequence>
<reference evidence="2 4" key="1">
    <citation type="submission" date="2024-09" db="EMBL/GenBank/DDBJ databases">
        <authorList>
            <person name="Sun Q."/>
            <person name="Mori K."/>
        </authorList>
    </citation>
    <scope>NUCLEOTIDE SEQUENCE [LARGE SCALE GENOMIC DNA]</scope>
    <source>
        <strain evidence="2 4">CCM 7609</strain>
    </source>
</reference>
<evidence type="ECO:0000313" key="4">
    <source>
        <dbReference type="Proteomes" id="UP001589575"/>
    </source>
</evidence>
<proteinExistence type="predicted"/>
<dbReference type="EMBL" id="JBHMFI010000001">
    <property type="protein sequence ID" value="MFB9069726.1"/>
    <property type="molecule type" value="Genomic_DNA"/>
</dbReference>
<name>A0ABV5FST8_9MICC</name>
<feature type="region of interest" description="Disordered" evidence="1">
    <location>
        <begin position="67"/>
        <end position="99"/>
    </location>
</feature>
<organism evidence="2 4">
    <name type="scientific">Citricoccus parietis</name>
    <dbReference type="NCBI Taxonomy" id="592307"/>
    <lineage>
        <taxon>Bacteria</taxon>
        <taxon>Bacillati</taxon>
        <taxon>Actinomycetota</taxon>
        <taxon>Actinomycetes</taxon>
        <taxon>Micrococcales</taxon>
        <taxon>Micrococcaceae</taxon>
        <taxon>Citricoccus</taxon>
    </lineage>
</organism>
<evidence type="ECO:0000313" key="2">
    <source>
        <dbReference type="EMBL" id="MFB9069726.1"/>
    </source>
</evidence>
<evidence type="ECO:0000313" key="3">
    <source>
        <dbReference type="EMBL" id="MFB9074054.1"/>
    </source>
</evidence>
<accession>A0ABV5FST8</accession>
<gene>
    <name evidence="2" type="ORF">ACFFX0_00330</name>
    <name evidence="3" type="ORF">ACFFX0_23800</name>
</gene>
<protein>
    <submittedName>
        <fullName evidence="2">Uncharacterized protein</fullName>
    </submittedName>
</protein>
<comment type="caution">
    <text evidence="2">The sequence shown here is derived from an EMBL/GenBank/DDBJ whole genome shotgun (WGS) entry which is preliminary data.</text>
</comment>
<dbReference type="EMBL" id="JBHMFI010000001">
    <property type="protein sequence ID" value="MFB9074054.1"/>
    <property type="molecule type" value="Genomic_DNA"/>
</dbReference>
<evidence type="ECO:0000256" key="1">
    <source>
        <dbReference type="SAM" id="MobiDB-lite"/>
    </source>
</evidence>
<keyword evidence="4" id="KW-1185">Reference proteome</keyword>
<dbReference type="Proteomes" id="UP001589575">
    <property type="component" value="Unassembled WGS sequence"/>
</dbReference>
<feature type="region of interest" description="Disordered" evidence="1">
    <location>
        <begin position="1"/>
        <end position="50"/>
    </location>
</feature>